<dbReference type="InterPro" id="IPR036075">
    <property type="entry name" value="ARMT-1-like_metal-bd_sf"/>
</dbReference>
<dbReference type="SUPFAM" id="SSF52540">
    <property type="entry name" value="P-loop containing nucleoside triphosphate hydrolases"/>
    <property type="match status" value="1"/>
</dbReference>
<sequence>MVSAIPAMVTQSDELKLKFDEGSMMSKLCLVNLGGNESLAKTTVHGESLKEAQHIKKPLSALGDVISTLSRIKALNRLGHVDEENANAISLSENVVDLSDSIEDEVKWVENLIRGIFAGNIFDLGYAMVVCVRFVCEQSGALDHGKMVYFTYSTNSFENEAVVAEIVRRGGGALRCTKLQGMSTSIDDRRIYEYLLMVGFTGNSHVTNAQLDLYAKSEANTITGISYIAIKITIQHWINFGTPTCTAVKTYISSTNLKTSSVHSSCVRQPKFILCTSGYLSAFTPTYSTLLIGTEPHSKRVKVTLEVLSDVLHDANKKHRCESCSQVQTIPIQWVIFVQLHQHAYPKPTIFCLEQLILKHGTVASVIESQALVIESLQMG</sequence>
<dbReference type="GO" id="GO:0003777">
    <property type="term" value="F:microtubule motor activity"/>
    <property type="evidence" value="ECO:0007669"/>
    <property type="project" value="InterPro"/>
</dbReference>
<keyword evidence="5" id="KW-1185">Reference proteome</keyword>
<dbReference type="Proteomes" id="UP000315295">
    <property type="component" value="Unassembled WGS sequence"/>
</dbReference>
<name>A0A540MLM1_MALBA</name>
<dbReference type="InterPro" id="IPR036961">
    <property type="entry name" value="Kinesin_motor_dom_sf"/>
</dbReference>
<accession>A0A540MLM1</accession>
<dbReference type="Pfam" id="PF00225">
    <property type="entry name" value="Kinesin"/>
    <property type="match status" value="1"/>
</dbReference>
<dbReference type="PANTHER" id="PTHR47972">
    <property type="entry name" value="KINESIN-LIKE PROTEIN KLP-3"/>
    <property type="match status" value="1"/>
</dbReference>
<organism evidence="4 5">
    <name type="scientific">Malus baccata</name>
    <name type="common">Siberian crab apple</name>
    <name type="synonym">Pyrus baccata</name>
    <dbReference type="NCBI Taxonomy" id="106549"/>
    <lineage>
        <taxon>Eukaryota</taxon>
        <taxon>Viridiplantae</taxon>
        <taxon>Streptophyta</taxon>
        <taxon>Embryophyta</taxon>
        <taxon>Tracheophyta</taxon>
        <taxon>Spermatophyta</taxon>
        <taxon>Magnoliopsida</taxon>
        <taxon>eudicotyledons</taxon>
        <taxon>Gunneridae</taxon>
        <taxon>Pentapetalae</taxon>
        <taxon>rosids</taxon>
        <taxon>fabids</taxon>
        <taxon>Rosales</taxon>
        <taxon>Rosaceae</taxon>
        <taxon>Amygdaloideae</taxon>
        <taxon>Maleae</taxon>
        <taxon>Malus</taxon>
    </lineage>
</organism>
<gene>
    <name evidence="4" type="ORF">C1H46_014644</name>
</gene>
<dbReference type="Gene3D" id="3.40.850.10">
    <property type="entry name" value="Kinesin motor domain"/>
    <property type="match status" value="1"/>
</dbReference>
<dbReference type="AlphaFoldDB" id="A0A540MLM1"/>
<dbReference type="PROSITE" id="PS50067">
    <property type="entry name" value="KINESIN_MOTOR_2"/>
    <property type="match status" value="1"/>
</dbReference>
<keyword evidence="1" id="KW-0505">Motor protein</keyword>
<evidence type="ECO:0000313" key="4">
    <source>
        <dbReference type="EMBL" id="TQD99715.1"/>
    </source>
</evidence>
<dbReference type="GO" id="GO:0007018">
    <property type="term" value="P:microtubule-based movement"/>
    <property type="evidence" value="ECO:0007669"/>
    <property type="project" value="InterPro"/>
</dbReference>
<evidence type="ECO:0000259" key="3">
    <source>
        <dbReference type="PROSITE" id="PS50067"/>
    </source>
</evidence>
<evidence type="ECO:0000313" key="5">
    <source>
        <dbReference type="Proteomes" id="UP000315295"/>
    </source>
</evidence>
<dbReference type="PANTHER" id="PTHR47972:SF35">
    <property type="entry name" value="KINESIN-LIKE PROTEIN KIN-14Q"/>
    <property type="match status" value="1"/>
</dbReference>
<dbReference type="SUPFAM" id="SSF111321">
    <property type="entry name" value="AF1104-like"/>
    <property type="match status" value="1"/>
</dbReference>
<dbReference type="GO" id="GO:0008017">
    <property type="term" value="F:microtubule binding"/>
    <property type="evidence" value="ECO:0007669"/>
    <property type="project" value="InterPro"/>
</dbReference>
<dbReference type="InterPro" id="IPR001752">
    <property type="entry name" value="Kinesin_motor_dom"/>
</dbReference>
<dbReference type="GO" id="GO:0015630">
    <property type="term" value="C:microtubule cytoskeleton"/>
    <property type="evidence" value="ECO:0007669"/>
    <property type="project" value="TreeGrafter"/>
</dbReference>
<feature type="domain" description="Kinesin motor" evidence="3">
    <location>
        <begin position="1"/>
        <end position="81"/>
    </location>
</feature>
<evidence type="ECO:0000256" key="1">
    <source>
        <dbReference type="ARBA" id="ARBA00023175"/>
    </source>
</evidence>
<dbReference type="GO" id="GO:0005524">
    <property type="term" value="F:ATP binding"/>
    <property type="evidence" value="ECO:0007669"/>
    <property type="project" value="InterPro"/>
</dbReference>
<comment type="caution">
    <text evidence="2">Lacks conserved residue(s) required for the propagation of feature annotation.</text>
</comment>
<protein>
    <recommendedName>
        <fullName evidence="3">Kinesin motor domain-containing protein</fullName>
    </recommendedName>
</protein>
<dbReference type="EMBL" id="VIEB01000229">
    <property type="protein sequence ID" value="TQD99715.1"/>
    <property type="molecule type" value="Genomic_DNA"/>
</dbReference>
<evidence type="ECO:0000256" key="2">
    <source>
        <dbReference type="PROSITE-ProRule" id="PRU00283"/>
    </source>
</evidence>
<reference evidence="4 5" key="1">
    <citation type="journal article" date="2019" name="G3 (Bethesda)">
        <title>Sequencing of a Wild Apple (Malus baccata) Genome Unravels the Differences Between Cultivated and Wild Apple Species Regarding Disease Resistance and Cold Tolerance.</title>
        <authorList>
            <person name="Chen X."/>
        </authorList>
    </citation>
    <scope>NUCLEOTIDE SEQUENCE [LARGE SCALE GENOMIC DNA]</scope>
    <source>
        <strain evidence="5">cv. Shandingzi</strain>
        <tissue evidence="4">Leaves</tissue>
    </source>
</reference>
<comment type="caution">
    <text evidence="4">The sequence shown here is derived from an EMBL/GenBank/DDBJ whole genome shotgun (WGS) entry which is preliminary data.</text>
</comment>
<comment type="similarity">
    <text evidence="2">Belongs to the TRAFAC class myosin-kinesin ATPase superfamily. Kinesin family.</text>
</comment>
<proteinExistence type="inferred from homology"/>
<dbReference type="InterPro" id="IPR027417">
    <property type="entry name" value="P-loop_NTPase"/>
</dbReference>
<dbReference type="STRING" id="106549.A0A540MLM1"/>
<dbReference type="InterPro" id="IPR027640">
    <property type="entry name" value="Kinesin-like_fam"/>
</dbReference>